<comment type="caution">
    <text evidence="2">The sequence shown here is derived from an EMBL/GenBank/DDBJ whole genome shotgun (WGS) entry which is preliminary data.</text>
</comment>
<accession>A0ABU4LBP1</accession>
<reference evidence="2 3" key="1">
    <citation type="journal article" date="2023" name="Microb. Genom.">
        <title>Mesoterricola silvestris gen. nov., sp. nov., Mesoterricola sediminis sp. nov., Geothrix oryzae sp. nov., Geothrix edaphica sp. nov., Geothrix rubra sp. nov., and Geothrix limicola sp. nov., six novel members of Acidobacteriota isolated from soils.</title>
        <authorList>
            <person name="Weisberg A.J."/>
            <person name="Pearce E."/>
            <person name="Kramer C.G."/>
            <person name="Chang J.H."/>
            <person name="Clarke C.R."/>
        </authorList>
    </citation>
    <scope>NUCLEOTIDE SEQUENCE [LARGE SCALE GENOMIC DNA]</scope>
    <source>
        <strain evidence="2 3">NRRL_B-2795</strain>
    </source>
</reference>
<dbReference type="Gene3D" id="1.10.1200.10">
    <property type="entry name" value="ACP-like"/>
    <property type="match status" value="1"/>
</dbReference>
<dbReference type="InterPro" id="IPR009081">
    <property type="entry name" value="PP-bd_ACP"/>
</dbReference>
<proteinExistence type="predicted"/>
<dbReference type="PROSITE" id="PS50075">
    <property type="entry name" value="CARRIER"/>
    <property type="match status" value="1"/>
</dbReference>
<dbReference type="InterPro" id="IPR036736">
    <property type="entry name" value="ACP-like_sf"/>
</dbReference>
<evidence type="ECO:0000313" key="2">
    <source>
        <dbReference type="EMBL" id="MDX2913169.1"/>
    </source>
</evidence>
<dbReference type="EMBL" id="JARAVY010000014">
    <property type="protein sequence ID" value="MDX2913169.1"/>
    <property type="molecule type" value="Genomic_DNA"/>
</dbReference>
<protein>
    <submittedName>
        <fullName evidence="2">Acyl carrier protein</fullName>
    </submittedName>
</protein>
<evidence type="ECO:0000313" key="3">
    <source>
        <dbReference type="Proteomes" id="UP001271723"/>
    </source>
</evidence>
<evidence type="ECO:0000259" key="1">
    <source>
        <dbReference type="PROSITE" id="PS50075"/>
    </source>
</evidence>
<feature type="domain" description="Carrier" evidence="1">
    <location>
        <begin position="1"/>
        <end position="80"/>
    </location>
</feature>
<name>A0ABU4LBP1_9ACTN</name>
<dbReference type="RefSeq" id="WP_086756668.1">
    <property type="nucleotide sequence ID" value="NZ_JAGJBZ010000001.1"/>
</dbReference>
<keyword evidence="3" id="KW-1185">Reference proteome</keyword>
<gene>
    <name evidence="2" type="ORF">PV517_31435</name>
</gene>
<organism evidence="2 3">
    <name type="scientific">Streptomyces griseiscabiei</name>
    <dbReference type="NCBI Taxonomy" id="2993540"/>
    <lineage>
        <taxon>Bacteria</taxon>
        <taxon>Bacillati</taxon>
        <taxon>Actinomycetota</taxon>
        <taxon>Actinomycetes</taxon>
        <taxon>Kitasatosporales</taxon>
        <taxon>Streptomycetaceae</taxon>
        <taxon>Streptomyces</taxon>
    </lineage>
</organism>
<dbReference type="Proteomes" id="UP001271723">
    <property type="component" value="Unassembled WGS sequence"/>
</dbReference>
<dbReference type="SUPFAM" id="SSF47336">
    <property type="entry name" value="ACP-like"/>
    <property type="match status" value="1"/>
</dbReference>
<dbReference type="Pfam" id="PF00550">
    <property type="entry name" value="PP-binding"/>
    <property type="match status" value="1"/>
</dbReference>
<sequence length="90" mass="9796">MSIEATIKRILVDDLFVSVPPAEIQLDDGLRDVLGLDSLGFSELRAQCEYVFDIKISDEDFGPENFSSVRGLTQLVRRLGGPAPDGAGSR</sequence>